<dbReference type="GO" id="GO:0016491">
    <property type="term" value="F:oxidoreductase activity"/>
    <property type="evidence" value="ECO:0007669"/>
    <property type="project" value="UniProtKB-KW"/>
</dbReference>
<sequence>MRDRPFTWSTADIPDQTGRTHVVTGASSGLGLETTRRLLDAGATVVAAVRSPDKARAALADHPRADHLDVRRLDLADLDSVRTFSNDLARDHSHLDVLVANAGLWTRTRELNPEGVELTLATNHLGHYALTGLLLPLLAQGTDARVVIVSSNLYRAGKVGPALDDLAGSADWSQNKAYATSKTANLLFAAELDRRLHAHGSPVRSVAVHPGMTSTPLHSNAPVIQRAVVAAVALLLSRPAATGALPLLYGATSPDVRTDRFLGFGLLGRDNRLRHQPVRNPAGDRELATRLWKSSEELTGVHFPTTTTHSMDGCEFRSGGAGYTLSRTRVDTQSAPIVQTTD</sequence>
<gene>
    <name evidence="3" type="ORF">RW1_041_00330</name>
</gene>
<dbReference type="SUPFAM" id="SSF51735">
    <property type="entry name" value="NAD(P)-binding Rossmann-fold domains"/>
    <property type="match status" value="1"/>
</dbReference>
<keyword evidence="2" id="KW-0560">Oxidoreductase</keyword>
<evidence type="ECO:0000313" key="3">
    <source>
        <dbReference type="EMBL" id="GAF47488.1"/>
    </source>
</evidence>
<evidence type="ECO:0000256" key="2">
    <source>
        <dbReference type="ARBA" id="ARBA00023002"/>
    </source>
</evidence>
<name>X0PW49_RHOWR</name>
<accession>X0PW49</accession>
<protein>
    <submittedName>
        <fullName evidence="3">Putative oxidoreductase</fullName>
    </submittedName>
</protein>
<organism evidence="3 4">
    <name type="scientific">Rhodococcus wratislaviensis NBRC 100605</name>
    <dbReference type="NCBI Taxonomy" id="1219028"/>
    <lineage>
        <taxon>Bacteria</taxon>
        <taxon>Bacillati</taxon>
        <taxon>Actinomycetota</taxon>
        <taxon>Actinomycetes</taxon>
        <taxon>Mycobacteriales</taxon>
        <taxon>Nocardiaceae</taxon>
        <taxon>Rhodococcus</taxon>
    </lineage>
</organism>
<dbReference type="PRINTS" id="PR00081">
    <property type="entry name" value="GDHRDH"/>
</dbReference>
<dbReference type="PANTHER" id="PTHR24320:SF148">
    <property type="entry name" value="NAD(P)-BINDING ROSSMANN-FOLD SUPERFAMILY PROTEIN"/>
    <property type="match status" value="1"/>
</dbReference>
<proteinExistence type="inferred from homology"/>
<comment type="similarity">
    <text evidence="1">Belongs to the short-chain dehydrogenases/reductases (SDR) family.</text>
</comment>
<comment type="caution">
    <text evidence="3">The sequence shown here is derived from an EMBL/GenBank/DDBJ whole genome shotgun (WGS) entry which is preliminary data.</text>
</comment>
<dbReference type="AlphaFoldDB" id="X0PW49"/>
<dbReference type="RefSeq" id="WP_063748257.1">
    <property type="nucleotide sequence ID" value="NZ_BAWF01000041.1"/>
</dbReference>
<dbReference type="InterPro" id="IPR036291">
    <property type="entry name" value="NAD(P)-bd_dom_sf"/>
</dbReference>
<evidence type="ECO:0000313" key="4">
    <source>
        <dbReference type="Proteomes" id="UP000019491"/>
    </source>
</evidence>
<keyword evidence="4" id="KW-1185">Reference proteome</keyword>
<dbReference type="PANTHER" id="PTHR24320">
    <property type="entry name" value="RETINOL DEHYDROGENASE"/>
    <property type="match status" value="1"/>
</dbReference>
<dbReference type="EMBL" id="BAWF01000041">
    <property type="protein sequence ID" value="GAF47488.1"/>
    <property type="molecule type" value="Genomic_DNA"/>
</dbReference>
<dbReference type="InterPro" id="IPR002347">
    <property type="entry name" value="SDR_fam"/>
</dbReference>
<dbReference type="NCBIfam" id="NF004846">
    <property type="entry name" value="PRK06197.1"/>
    <property type="match status" value="1"/>
</dbReference>
<dbReference type="Gene3D" id="3.40.50.720">
    <property type="entry name" value="NAD(P)-binding Rossmann-like Domain"/>
    <property type="match status" value="1"/>
</dbReference>
<evidence type="ECO:0000256" key="1">
    <source>
        <dbReference type="ARBA" id="ARBA00006484"/>
    </source>
</evidence>
<dbReference type="Pfam" id="PF00106">
    <property type="entry name" value="adh_short"/>
    <property type="match status" value="1"/>
</dbReference>
<reference evidence="3 4" key="1">
    <citation type="submission" date="2014-02" db="EMBL/GenBank/DDBJ databases">
        <title>Whole genome shotgun sequence of Rhodococcus wratislaviensis NBRC 100605.</title>
        <authorList>
            <person name="Hosoyama A."/>
            <person name="Tsuchikane K."/>
            <person name="Yoshida I."/>
            <person name="Ohji S."/>
            <person name="Ichikawa N."/>
            <person name="Yamazoe A."/>
            <person name="Fujita N."/>
        </authorList>
    </citation>
    <scope>NUCLEOTIDE SEQUENCE [LARGE SCALE GENOMIC DNA]</scope>
    <source>
        <strain evidence="3 4">NBRC 100605</strain>
    </source>
</reference>
<dbReference type="OrthoDB" id="4577644at2"/>
<dbReference type="Proteomes" id="UP000019491">
    <property type="component" value="Unassembled WGS sequence"/>
</dbReference>